<dbReference type="Proteomes" id="UP000004756">
    <property type="component" value="Unassembled WGS sequence"/>
</dbReference>
<dbReference type="AlphaFoldDB" id="C0DC34"/>
<name>C0DC34_9FIRM</name>
<reference evidence="1 2" key="1">
    <citation type="submission" date="2009-02" db="EMBL/GenBank/DDBJ databases">
        <title>Draft genome sequence of Clostridium asparagiforme (DSM 15981).</title>
        <authorList>
            <person name="Sudarsanam P."/>
            <person name="Ley R."/>
            <person name="Guruge J."/>
            <person name="Turnbaugh P.J."/>
            <person name="Mahowald M."/>
            <person name="Liep D."/>
            <person name="Gordon J."/>
        </authorList>
    </citation>
    <scope>NUCLEOTIDE SEQUENCE [LARGE SCALE GENOMIC DNA]</scope>
    <source>
        <strain evidence="1 2">DSM 15981</strain>
    </source>
</reference>
<proteinExistence type="predicted"/>
<dbReference type="EMBL" id="ACCJ01000611">
    <property type="protein sequence ID" value="EEG51110.1"/>
    <property type="molecule type" value="Genomic_DNA"/>
</dbReference>
<keyword evidence="2" id="KW-1185">Reference proteome</keyword>
<feature type="non-terminal residue" evidence="1">
    <location>
        <position position="56"/>
    </location>
</feature>
<sequence>MSRGTLSLLSHPYFLCSEEDKNYEKVHGIITGSDDGIGSGGLRLRYKRYHSCGYGG</sequence>
<protein>
    <submittedName>
        <fullName evidence="1">Uncharacterized protein</fullName>
    </submittedName>
</protein>
<organism evidence="1 2">
    <name type="scientific">[Clostridium] asparagiforme DSM 15981</name>
    <dbReference type="NCBI Taxonomy" id="518636"/>
    <lineage>
        <taxon>Bacteria</taxon>
        <taxon>Bacillati</taxon>
        <taxon>Bacillota</taxon>
        <taxon>Clostridia</taxon>
        <taxon>Lachnospirales</taxon>
        <taxon>Lachnospiraceae</taxon>
        <taxon>Enterocloster</taxon>
    </lineage>
</organism>
<dbReference type="HOGENOM" id="CLU_3036767_0_0_9"/>
<comment type="caution">
    <text evidence="1">The sequence shown here is derived from an EMBL/GenBank/DDBJ whole genome shotgun (WGS) entry which is preliminary data.</text>
</comment>
<gene>
    <name evidence="1" type="ORF">CLOSTASPAR_06841</name>
</gene>
<accession>C0DC34</accession>
<evidence type="ECO:0000313" key="1">
    <source>
        <dbReference type="EMBL" id="EEG51110.1"/>
    </source>
</evidence>
<evidence type="ECO:0000313" key="2">
    <source>
        <dbReference type="Proteomes" id="UP000004756"/>
    </source>
</evidence>